<reference evidence="2" key="1">
    <citation type="submission" date="2005-01" db="EMBL/GenBank/DDBJ databases">
        <authorList>
            <person name="Han Z."/>
        </authorList>
    </citation>
    <scope>NUCLEOTIDE SEQUENCE</scope>
</reference>
<feature type="compositionally biased region" description="Polar residues" evidence="1">
    <location>
        <begin position="9"/>
        <end position="20"/>
    </location>
</feature>
<sequence length="77" mass="8284">MPPNISPYVRQTGTPISTNRPLGMLVTPPHPSSSMFTPVVPPSDPSAGLRTPQRPVMQHQSGSPRSSTTQVHCSPQR</sequence>
<feature type="compositionally biased region" description="Polar residues" evidence="1">
    <location>
        <begin position="58"/>
        <end position="77"/>
    </location>
</feature>
<feature type="region of interest" description="Disordered" evidence="1">
    <location>
        <begin position="1"/>
        <end position="77"/>
    </location>
</feature>
<accession>Q5BRM3</accession>
<evidence type="ECO:0000256" key="1">
    <source>
        <dbReference type="SAM" id="MobiDB-lite"/>
    </source>
</evidence>
<organism evidence="2">
    <name type="scientific">Schistosoma japonicum</name>
    <name type="common">Blood fluke</name>
    <dbReference type="NCBI Taxonomy" id="6182"/>
    <lineage>
        <taxon>Eukaryota</taxon>
        <taxon>Metazoa</taxon>
        <taxon>Spiralia</taxon>
        <taxon>Lophotrochozoa</taxon>
        <taxon>Platyhelminthes</taxon>
        <taxon>Trematoda</taxon>
        <taxon>Digenea</taxon>
        <taxon>Strigeidida</taxon>
        <taxon>Schistosomatoidea</taxon>
        <taxon>Schistosomatidae</taxon>
        <taxon>Schistosoma</taxon>
    </lineage>
</organism>
<dbReference type="EMBL" id="AY915591">
    <property type="protein sequence ID" value="AAX30812.1"/>
    <property type="molecule type" value="mRNA"/>
</dbReference>
<evidence type="ECO:0000313" key="2">
    <source>
        <dbReference type="EMBL" id="AAX30812.1"/>
    </source>
</evidence>
<protein>
    <submittedName>
        <fullName evidence="2">SJCHGC07826 protein</fullName>
    </submittedName>
</protein>
<dbReference type="AlphaFoldDB" id="Q5BRM3"/>
<name>Q5BRM3_SCHJA</name>
<proteinExistence type="evidence at transcript level"/>
<reference evidence="2" key="2">
    <citation type="journal article" date="2006" name="PLoS Pathog.">
        <title>New perspectives on host-parasite interplay by comparative transcriptomic and proteomic analyses of Schistosoma japonicum.</title>
        <authorList>
            <person name="Liu F."/>
            <person name="Lu J."/>
            <person name="Hu W."/>
            <person name="Wang S.Y."/>
            <person name="Cui S.J."/>
            <person name="Chi M."/>
            <person name="Yan Q."/>
            <person name="Wang X.R."/>
            <person name="Song H.D."/>
            <person name="Xu X.N."/>
            <person name="Wang J.J."/>
            <person name="Zhang X.L."/>
            <person name="Zhang X."/>
            <person name="Wang Z.Q."/>
            <person name="Xue C.L."/>
            <person name="Brindley P.J."/>
            <person name="McManus D.P."/>
            <person name="Yang P.Y."/>
            <person name="Feng Z."/>
            <person name="Chen Z."/>
            <person name="Han Z.G."/>
        </authorList>
    </citation>
    <scope>NUCLEOTIDE SEQUENCE</scope>
</reference>